<keyword evidence="8" id="KW-0028">Amino-acid biosynthesis</keyword>
<keyword evidence="11" id="KW-0175">Coiled coil</keyword>
<dbReference type="AlphaFoldDB" id="A0A1H2VQR9"/>
<dbReference type="GO" id="GO:0005829">
    <property type="term" value="C:cytosol"/>
    <property type="evidence" value="ECO:0007669"/>
    <property type="project" value="TreeGrafter"/>
</dbReference>
<dbReference type="Pfam" id="PF13537">
    <property type="entry name" value="GATase_7"/>
    <property type="match status" value="1"/>
</dbReference>
<dbReference type="GO" id="GO:0006529">
    <property type="term" value="P:asparagine biosynthetic process"/>
    <property type="evidence" value="ECO:0007669"/>
    <property type="project" value="UniProtKB-KW"/>
</dbReference>
<dbReference type="NCBIfam" id="TIGR01536">
    <property type="entry name" value="asn_synth_AEB"/>
    <property type="match status" value="1"/>
</dbReference>
<dbReference type="PROSITE" id="PS51278">
    <property type="entry name" value="GATASE_TYPE_2"/>
    <property type="match status" value="1"/>
</dbReference>
<evidence type="ECO:0000313" key="14">
    <source>
        <dbReference type="Proteomes" id="UP000198569"/>
    </source>
</evidence>
<keyword evidence="6 8" id="KW-0315">Glutamine amidotransferase</keyword>
<dbReference type="InterPro" id="IPR029055">
    <property type="entry name" value="Ntn_hydrolases_N"/>
</dbReference>
<evidence type="ECO:0000313" key="13">
    <source>
        <dbReference type="EMBL" id="SDW70666.1"/>
    </source>
</evidence>
<protein>
    <recommendedName>
        <fullName evidence="3">asparagine synthase (glutamine-hydrolyzing)</fullName>
        <ecNumber evidence="3">6.3.5.4</ecNumber>
    </recommendedName>
</protein>
<dbReference type="Proteomes" id="UP000198569">
    <property type="component" value="Unassembled WGS sequence"/>
</dbReference>
<dbReference type="OrthoDB" id="9763290at2"/>
<keyword evidence="4 9" id="KW-0547">Nucleotide-binding</keyword>
<dbReference type="GO" id="GO:0005524">
    <property type="term" value="F:ATP binding"/>
    <property type="evidence" value="ECO:0007669"/>
    <property type="project" value="UniProtKB-KW"/>
</dbReference>
<evidence type="ECO:0000256" key="3">
    <source>
        <dbReference type="ARBA" id="ARBA00012737"/>
    </source>
</evidence>
<dbReference type="InterPro" id="IPR033738">
    <property type="entry name" value="AsnB_N"/>
</dbReference>
<sequence length="643" mass="74185">MCGIFGFVGNKYFEKEADLSAMRSSLAHRGPDHFDFYSLETANKQFEINLGHVRLSIIDTSNAGNQPMHSESDRFTIVFNGEIYNFLDIKEEIEKRSPQIVWKSSSDTEVLLAGLEIFGLQECVSRLVGMFAFSVWDKEKQKLTLVRDRIGEKPLYYGYQKGQLIFASELKAFEVHSCFDKKLNTEAAVGFLHRSCVPQNLSIYENIYKVIPGTIMEFDLDEIQNKTVPKPIFYWSLVEKVKELEKDSFKGTYEEAKNKLEQLLIQAVKNQAIADVPLGAFLSGGIDSSLVCAILKKYVKSDLHTYTIAMPEPGQNESLHAEKVADNLGTIHKSKELNTDEIISRLDEIISYWDEPFADSSQIPTFFVSELARKEVTVSLSGDGADEFGYGYSDYPIYEKYKKFTILSVLGVDTIFSLLMKYKPFRKIAILRKTENFLSLTTILKNSKNLNEAHAQWRNKFRNVHLPIQKEIISNSSKFLKTKDLGFNFAGYYDALAYLPDDILVKVDRAAMAVSLESRAPFLDHRVLEFLISLPKEFKYKNNISKRILKDILYDYVPKTIVDRPKQGFSIPLTFWLRNDLKDWGSEIIKGIPLDSTFWDRKLVLEMWNEHQEEQEDHTERIWNILLLESFFKRKELLHYSIN</sequence>
<feature type="binding site" evidence="9">
    <location>
        <begin position="381"/>
        <end position="382"/>
    </location>
    <ligand>
        <name>ATP</name>
        <dbReference type="ChEBI" id="CHEBI:30616"/>
    </ligand>
</feature>
<dbReference type="InterPro" id="IPR017932">
    <property type="entry name" value="GATase_2_dom"/>
</dbReference>
<evidence type="ECO:0000256" key="2">
    <source>
        <dbReference type="ARBA" id="ARBA00005752"/>
    </source>
</evidence>
<proteinExistence type="inferred from homology"/>
<evidence type="ECO:0000256" key="4">
    <source>
        <dbReference type="ARBA" id="ARBA00022741"/>
    </source>
</evidence>
<dbReference type="PIRSF" id="PIRSF001589">
    <property type="entry name" value="Asn_synthetase_glu-h"/>
    <property type="match status" value="1"/>
</dbReference>
<feature type="active site" description="For GATase activity" evidence="8">
    <location>
        <position position="2"/>
    </location>
</feature>
<dbReference type="SUPFAM" id="SSF56235">
    <property type="entry name" value="N-terminal nucleophile aminohydrolases (Ntn hydrolases)"/>
    <property type="match status" value="1"/>
</dbReference>
<reference evidence="14" key="1">
    <citation type="submission" date="2016-10" db="EMBL/GenBank/DDBJ databases">
        <authorList>
            <person name="Varghese N."/>
            <person name="Submissions S."/>
        </authorList>
    </citation>
    <scope>NUCLEOTIDE SEQUENCE [LARGE SCALE GENOMIC DNA]</scope>
    <source>
        <strain evidence="14">DSM 15718</strain>
    </source>
</reference>
<evidence type="ECO:0000259" key="12">
    <source>
        <dbReference type="PROSITE" id="PS51278"/>
    </source>
</evidence>
<comment type="similarity">
    <text evidence="2">Belongs to the asparagine synthetase family.</text>
</comment>
<name>A0A1H2VQR9_9FLAO</name>
<feature type="domain" description="Glutamine amidotransferase type-2" evidence="12">
    <location>
        <begin position="2"/>
        <end position="221"/>
    </location>
</feature>
<accession>A0A1H2VQR9</accession>
<dbReference type="InterPro" id="IPR006426">
    <property type="entry name" value="Asn_synth_AEB"/>
</dbReference>
<dbReference type="GO" id="GO:0004066">
    <property type="term" value="F:asparagine synthase (glutamine-hydrolyzing) activity"/>
    <property type="evidence" value="ECO:0007669"/>
    <property type="project" value="UniProtKB-EC"/>
</dbReference>
<evidence type="ECO:0000256" key="6">
    <source>
        <dbReference type="ARBA" id="ARBA00022962"/>
    </source>
</evidence>
<dbReference type="EMBL" id="FNMV01000004">
    <property type="protein sequence ID" value="SDW70666.1"/>
    <property type="molecule type" value="Genomic_DNA"/>
</dbReference>
<comment type="catalytic activity">
    <reaction evidence="7">
        <text>L-aspartate + L-glutamine + ATP + H2O = L-asparagine + L-glutamate + AMP + diphosphate + H(+)</text>
        <dbReference type="Rhea" id="RHEA:12228"/>
        <dbReference type="ChEBI" id="CHEBI:15377"/>
        <dbReference type="ChEBI" id="CHEBI:15378"/>
        <dbReference type="ChEBI" id="CHEBI:29985"/>
        <dbReference type="ChEBI" id="CHEBI:29991"/>
        <dbReference type="ChEBI" id="CHEBI:30616"/>
        <dbReference type="ChEBI" id="CHEBI:33019"/>
        <dbReference type="ChEBI" id="CHEBI:58048"/>
        <dbReference type="ChEBI" id="CHEBI:58359"/>
        <dbReference type="ChEBI" id="CHEBI:456215"/>
        <dbReference type="EC" id="6.3.5.4"/>
    </reaction>
</comment>
<feature type="binding site" evidence="9">
    <location>
        <position position="308"/>
    </location>
    <ligand>
        <name>ATP</name>
        <dbReference type="ChEBI" id="CHEBI:30616"/>
    </ligand>
</feature>
<evidence type="ECO:0000256" key="9">
    <source>
        <dbReference type="PIRSR" id="PIRSR001589-2"/>
    </source>
</evidence>
<dbReference type="PANTHER" id="PTHR43284:SF1">
    <property type="entry name" value="ASPARAGINE SYNTHETASE"/>
    <property type="match status" value="1"/>
</dbReference>
<evidence type="ECO:0000256" key="7">
    <source>
        <dbReference type="ARBA" id="ARBA00048741"/>
    </source>
</evidence>
<dbReference type="SUPFAM" id="SSF52402">
    <property type="entry name" value="Adenine nucleotide alpha hydrolases-like"/>
    <property type="match status" value="1"/>
</dbReference>
<comment type="pathway">
    <text evidence="1">Amino-acid biosynthesis; L-asparagine biosynthesis; L-asparagine from L-aspartate (L-Gln route): step 1/1.</text>
</comment>
<dbReference type="InterPro" id="IPR001962">
    <property type="entry name" value="Asn_synthase"/>
</dbReference>
<dbReference type="CDD" id="cd00712">
    <property type="entry name" value="AsnB"/>
    <property type="match status" value="1"/>
</dbReference>
<feature type="coiled-coil region" evidence="11">
    <location>
        <begin position="246"/>
        <end position="273"/>
    </location>
</feature>
<evidence type="ECO:0000256" key="11">
    <source>
        <dbReference type="SAM" id="Coils"/>
    </source>
</evidence>
<evidence type="ECO:0000256" key="8">
    <source>
        <dbReference type="PIRSR" id="PIRSR001589-1"/>
    </source>
</evidence>
<evidence type="ECO:0000256" key="10">
    <source>
        <dbReference type="PIRSR" id="PIRSR001589-3"/>
    </source>
</evidence>
<dbReference type="Gene3D" id="3.60.20.10">
    <property type="entry name" value="Glutamine Phosphoribosylpyrophosphate, subunit 1, domain 1"/>
    <property type="match status" value="1"/>
</dbReference>
<dbReference type="STRING" id="229203.SAMN05444338_104137"/>
<evidence type="ECO:0000256" key="5">
    <source>
        <dbReference type="ARBA" id="ARBA00022840"/>
    </source>
</evidence>
<dbReference type="InterPro" id="IPR051786">
    <property type="entry name" value="ASN_synthetase/amidase"/>
</dbReference>
<gene>
    <name evidence="13" type="ORF">SAMN05444338_104137</name>
</gene>
<dbReference type="RefSeq" id="WP_091430537.1">
    <property type="nucleotide sequence ID" value="NZ_FNMV01000004.1"/>
</dbReference>
<keyword evidence="14" id="KW-1185">Reference proteome</keyword>
<dbReference type="Gene3D" id="3.40.50.620">
    <property type="entry name" value="HUPs"/>
    <property type="match status" value="1"/>
</dbReference>
<organism evidence="13 14">
    <name type="scientific">Flavobacterium degerlachei</name>
    <dbReference type="NCBI Taxonomy" id="229203"/>
    <lineage>
        <taxon>Bacteria</taxon>
        <taxon>Pseudomonadati</taxon>
        <taxon>Bacteroidota</taxon>
        <taxon>Flavobacteriia</taxon>
        <taxon>Flavobacteriales</taxon>
        <taxon>Flavobacteriaceae</taxon>
        <taxon>Flavobacterium</taxon>
    </lineage>
</organism>
<dbReference type="PANTHER" id="PTHR43284">
    <property type="entry name" value="ASPARAGINE SYNTHETASE (GLUTAMINE-HYDROLYZING)"/>
    <property type="match status" value="1"/>
</dbReference>
<keyword evidence="8" id="KW-0061">Asparagine biosynthesis</keyword>
<feature type="site" description="Important for beta-aspartyl-AMP intermediate formation" evidence="10">
    <location>
        <position position="383"/>
    </location>
</feature>
<feature type="binding site" evidence="9">
    <location>
        <position position="107"/>
    </location>
    <ligand>
        <name>L-glutamine</name>
        <dbReference type="ChEBI" id="CHEBI:58359"/>
    </ligand>
</feature>
<dbReference type="Pfam" id="PF00733">
    <property type="entry name" value="Asn_synthase"/>
    <property type="match status" value="1"/>
</dbReference>
<keyword evidence="5 9" id="KW-0067">ATP-binding</keyword>
<evidence type="ECO:0000256" key="1">
    <source>
        <dbReference type="ARBA" id="ARBA00005187"/>
    </source>
</evidence>
<dbReference type="InterPro" id="IPR014729">
    <property type="entry name" value="Rossmann-like_a/b/a_fold"/>
</dbReference>
<dbReference type="CDD" id="cd01991">
    <property type="entry name" value="Asn_synthase_B_C"/>
    <property type="match status" value="1"/>
</dbReference>
<dbReference type="EC" id="6.3.5.4" evidence="3"/>